<evidence type="ECO:0000256" key="1">
    <source>
        <dbReference type="SAM" id="MobiDB-lite"/>
    </source>
</evidence>
<dbReference type="RefSeq" id="WP_218033033.1">
    <property type="nucleotide sequence ID" value="NZ_BKAG01000030.1"/>
</dbReference>
<dbReference type="EMBL" id="BKAG01000030">
    <property type="protein sequence ID" value="GEP44428.1"/>
    <property type="molecule type" value="Genomic_DNA"/>
</dbReference>
<reference evidence="2 3" key="1">
    <citation type="submission" date="2019-07" db="EMBL/GenBank/DDBJ databases">
        <title>Whole genome shotgun sequence of Brevifollis gellanilyticus NBRC 108608.</title>
        <authorList>
            <person name="Hosoyama A."/>
            <person name="Uohara A."/>
            <person name="Ohji S."/>
            <person name="Ichikawa N."/>
        </authorList>
    </citation>
    <scope>NUCLEOTIDE SEQUENCE [LARGE SCALE GENOMIC DNA]</scope>
    <source>
        <strain evidence="2 3">NBRC 108608</strain>
    </source>
</reference>
<proteinExistence type="predicted"/>
<name>A0A512MCH1_9BACT</name>
<keyword evidence="3" id="KW-1185">Reference proteome</keyword>
<sequence>MNFVRRIGPDPHANGQSTPALENCPDIWELDDGDFAIIGIDMTDDAKSLLPATAGCGPDERIVRVPRRILVDAKADIPAKA</sequence>
<dbReference type="AlphaFoldDB" id="A0A512MCH1"/>
<protein>
    <submittedName>
        <fullName evidence="2">Uncharacterized protein</fullName>
    </submittedName>
</protein>
<evidence type="ECO:0000313" key="3">
    <source>
        <dbReference type="Proteomes" id="UP000321577"/>
    </source>
</evidence>
<accession>A0A512MCH1</accession>
<comment type="caution">
    <text evidence="2">The sequence shown here is derived from an EMBL/GenBank/DDBJ whole genome shotgun (WGS) entry which is preliminary data.</text>
</comment>
<evidence type="ECO:0000313" key="2">
    <source>
        <dbReference type="EMBL" id="GEP44428.1"/>
    </source>
</evidence>
<organism evidence="2 3">
    <name type="scientific">Brevifollis gellanilyticus</name>
    <dbReference type="NCBI Taxonomy" id="748831"/>
    <lineage>
        <taxon>Bacteria</taxon>
        <taxon>Pseudomonadati</taxon>
        <taxon>Verrucomicrobiota</taxon>
        <taxon>Verrucomicrobiia</taxon>
        <taxon>Verrucomicrobiales</taxon>
        <taxon>Verrucomicrobiaceae</taxon>
    </lineage>
</organism>
<gene>
    <name evidence="2" type="ORF">BGE01nite_37190</name>
</gene>
<dbReference type="Proteomes" id="UP000321577">
    <property type="component" value="Unassembled WGS sequence"/>
</dbReference>
<feature type="region of interest" description="Disordered" evidence="1">
    <location>
        <begin position="1"/>
        <end position="20"/>
    </location>
</feature>